<gene>
    <name evidence="2" type="ORF">LCGC14_1601090</name>
</gene>
<evidence type="ECO:0000256" key="1">
    <source>
        <dbReference type="SAM" id="MobiDB-lite"/>
    </source>
</evidence>
<feature type="non-terminal residue" evidence="2">
    <location>
        <position position="24"/>
    </location>
</feature>
<reference evidence="2" key="1">
    <citation type="journal article" date="2015" name="Nature">
        <title>Complex archaea that bridge the gap between prokaryotes and eukaryotes.</title>
        <authorList>
            <person name="Spang A."/>
            <person name="Saw J.H."/>
            <person name="Jorgensen S.L."/>
            <person name="Zaremba-Niedzwiedzka K."/>
            <person name="Martijn J."/>
            <person name="Lind A.E."/>
            <person name="van Eijk R."/>
            <person name="Schleper C."/>
            <person name="Guy L."/>
            <person name="Ettema T.J."/>
        </authorList>
    </citation>
    <scope>NUCLEOTIDE SEQUENCE</scope>
</reference>
<dbReference type="AlphaFoldDB" id="A0A0F9IXM7"/>
<protein>
    <submittedName>
        <fullName evidence="2">Uncharacterized protein</fullName>
    </submittedName>
</protein>
<dbReference type="EMBL" id="LAZR01012840">
    <property type="protein sequence ID" value="KKM24834.1"/>
    <property type="molecule type" value="Genomic_DNA"/>
</dbReference>
<organism evidence="2">
    <name type="scientific">marine sediment metagenome</name>
    <dbReference type="NCBI Taxonomy" id="412755"/>
    <lineage>
        <taxon>unclassified sequences</taxon>
        <taxon>metagenomes</taxon>
        <taxon>ecological metagenomes</taxon>
    </lineage>
</organism>
<comment type="caution">
    <text evidence="2">The sequence shown here is derived from an EMBL/GenBank/DDBJ whole genome shotgun (WGS) entry which is preliminary data.</text>
</comment>
<accession>A0A0F9IXM7</accession>
<name>A0A0F9IXM7_9ZZZZ</name>
<sequence length="24" mass="2696">MPDESDFKNFKTMGEFGKTVEGSN</sequence>
<feature type="region of interest" description="Disordered" evidence="1">
    <location>
        <begin position="1"/>
        <end position="24"/>
    </location>
</feature>
<evidence type="ECO:0000313" key="2">
    <source>
        <dbReference type="EMBL" id="KKM24834.1"/>
    </source>
</evidence>
<proteinExistence type="predicted"/>